<dbReference type="AlphaFoldDB" id="A0AAV7QJ56"/>
<gene>
    <name evidence="2" type="ORF">NDU88_006475</name>
</gene>
<name>A0AAV7QJ56_PLEWA</name>
<evidence type="ECO:0000313" key="2">
    <source>
        <dbReference type="EMBL" id="KAJ1140115.1"/>
    </source>
</evidence>
<comment type="caution">
    <text evidence="2">The sequence shown here is derived from an EMBL/GenBank/DDBJ whole genome shotgun (WGS) entry which is preliminary data.</text>
</comment>
<evidence type="ECO:0000256" key="1">
    <source>
        <dbReference type="SAM" id="MobiDB-lite"/>
    </source>
</evidence>
<organism evidence="2 3">
    <name type="scientific">Pleurodeles waltl</name>
    <name type="common">Iberian ribbed newt</name>
    <dbReference type="NCBI Taxonomy" id="8319"/>
    <lineage>
        <taxon>Eukaryota</taxon>
        <taxon>Metazoa</taxon>
        <taxon>Chordata</taxon>
        <taxon>Craniata</taxon>
        <taxon>Vertebrata</taxon>
        <taxon>Euteleostomi</taxon>
        <taxon>Amphibia</taxon>
        <taxon>Batrachia</taxon>
        <taxon>Caudata</taxon>
        <taxon>Salamandroidea</taxon>
        <taxon>Salamandridae</taxon>
        <taxon>Pleurodelinae</taxon>
        <taxon>Pleurodeles</taxon>
    </lineage>
</organism>
<reference evidence="2" key="1">
    <citation type="journal article" date="2022" name="bioRxiv">
        <title>Sequencing and chromosome-scale assembly of the giantPleurodeles waltlgenome.</title>
        <authorList>
            <person name="Brown T."/>
            <person name="Elewa A."/>
            <person name="Iarovenko S."/>
            <person name="Subramanian E."/>
            <person name="Araus A.J."/>
            <person name="Petzold A."/>
            <person name="Susuki M."/>
            <person name="Suzuki K.-i.T."/>
            <person name="Hayashi T."/>
            <person name="Toyoda A."/>
            <person name="Oliveira C."/>
            <person name="Osipova E."/>
            <person name="Leigh N.D."/>
            <person name="Simon A."/>
            <person name="Yun M.H."/>
        </authorList>
    </citation>
    <scope>NUCLEOTIDE SEQUENCE</scope>
    <source>
        <strain evidence="2">20211129_DDA</strain>
        <tissue evidence="2">Liver</tissue>
    </source>
</reference>
<proteinExistence type="predicted"/>
<dbReference type="EMBL" id="JANPWB010000010">
    <property type="protein sequence ID" value="KAJ1140115.1"/>
    <property type="molecule type" value="Genomic_DNA"/>
</dbReference>
<sequence>MRRVGRRRLSPFGPTQSRRPEKLLRTSYSAHAETETTSRGRCCGHAVKAAYVKAEALCSAIAQMADVRAARRGTEAPCDRAAPC</sequence>
<protein>
    <submittedName>
        <fullName evidence="2">Uncharacterized protein</fullName>
    </submittedName>
</protein>
<keyword evidence="3" id="KW-1185">Reference proteome</keyword>
<accession>A0AAV7QJ56</accession>
<dbReference type="Proteomes" id="UP001066276">
    <property type="component" value="Chromosome 6"/>
</dbReference>
<evidence type="ECO:0000313" key="3">
    <source>
        <dbReference type="Proteomes" id="UP001066276"/>
    </source>
</evidence>
<feature type="region of interest" description="Disordered" evidence="1">
    <location>
        <begin position="1"/>
        <end position="32"/>
    </location>
</feature>